<dbReference type="Proteomes" id="UP001595075">
    <property type="component" value="Unassembled WGS sequence"/>
</dbReference>
<feature type="domain" description="Chromo" evidence="4">
    <location>
        <begin position="59"/>
        <end position="125"/>
    </location>
</feature>
<feature type="compositionally biased region" description="Polar residues" evidence="3">
    <location>
        <begin position="511"/>
        <end position="530"/>
    </location>
</feature>
<feature type="compositionally biased region" description="Low complexity" evidence="3">
    <location>
        <begin position="733"/>
        <end position="754"/>
    </location>
</feature>
<name>A0ABR4C0S5_9HELO</name>
<evidence type="ECO:0000313" key="6">
    <source>
        <dbReference type="Proteomes" id="UP001595075"/>
    </source>
</evidence>
<feature type="compositionally biased region" description="Basic and acidic residues" evidence="3">
    <location>
        <begin position="177"/>
        <end position="186"/>
    </location>
</feature>
<dbReference type="InterPro" id="IPR016197">
    <property type="entry name" value="Chromo-like_dom_sf"/>
</dbReference>
<feature type="region of interest" description="Disordered" evidence="3">
    <location>
        <begin position="922"/>
        <end position="949"/>
    </location>
</feature>
<feature type="region of interest" description="Disordered" evidence="3">
    <location>
        <begin position="1"/>
        <end position="52"/>
    </location>
</feature>
<feature type="compositionally biased region" description="Polar residues" evidence="3">
    <location>
        <begin position="231"/>
        <end position="243"/>
    </location>
</feature>
<dbReference type="SUPFAM" id="SSF57997">
    <property type="entry name" value="Tropomyosin"/>
    <property type="match status" value="1"/>
</dbReference>
<feature type="compositionally biased region" description="Low complexity" evidence="3">
    <location>
        <begin position="244"/>
        <end position="257"/>
    </location>
</feature>
<feature type="coiled-coil region" evidence="2">
    <location>
        <begin position="1323"/>
        <end position="1420"/>
    </location>
</feature>
<dbReference type="InterPro" id="IPR038609">
    <property type="entry name" value="HDA1_su2/3_sf"/>
</dbReference>
<organism evidence="5 6">
    <name type="scientific">Oculimacula yallundae</name>
    <dbReference type="NCBI Taxonomy" id="86028"/>
    <lineage>
        <taxon>Eukaryota</taxon>
        <taxon>Fungi</taxon>
        <taxon>Dikarya</taxon>
        <taxon>Ascomycota</taxon>
        <taxon>Pezizomycotina</taxon>
        <taxon>Leotiomycetes</taxon>
        <taxon>Helotiales</taxon>
        <taxon>Ploettnerulaceae</taxon>
        <taxon>Oculimacula</taxon>
    </lineage>
</organism>
<feature type="compositionally biased region" description="Polar residues" evidence="3">
    <location>
        <begin position="376"/>
        <end position="394"/>
    </location>
</feature>
<comment type="subunit">
    <text evidence="1">Component of the NuA4 histone acetyltransferase complex.</text>
</comment>
<evidence type="ECO:0000256" key="3">
    <source>
        <dbReference type="SAM" id="MobiDB-lite"/>
    </source>
</evidence>
<dbReference type="Pfam" id="PF11496">
    <property type="entry name" value="HDA2-3"/>
    <property type="match status" value="1"/>
</dbReference>
<feature type="region of interest" description="Disordered" evidence="3">
    <location>
        <begin position="590"/>
        <end position="617"/>
    </location>
</feature>
<feature type="compositionally biased region" description="Polar residues" evidence="3">
    <location>
        <begin position="671"/>
        <end position="696"/>
    </location>
</feature>
<dbReference type="InterPro" id="IPR021006">
    <property type="entry name" value="Hda2/3"/>
</dbReference>
<feature type="region of interest" description="Disordered" evidence="3">
    <location>
        <begin position="231"/>
        <end position="446"/>
    </location>
</feature>
<keyword evidence="2" id="KW-0175">Coiled coil</keyword>
<proteinExistence type="predicted"/>
<feature type="compositionally biased region" description="Acidic residues" evidence="3">
    <location>
        <begin position="333"/>
        <end position="350"/>
    </location>
</feature>
<feature type="compositionally biased region" description="Polar residues" evidence="3">
    <location>
        <begin position="267"/>
        <end position="284"/>
    </location>
</feature>
<keyword evidence="6" id="KW-1185">Reference proteome</keyword>
<feature type="region of interest" description="Disordered" evidence="3">
    <location>
        <begin position="648"/>
        <end position="767"/>
    </location>
</feature>
<feature type="compositionally biased region" description="Polar residues" evidence="3">
    <location>
        <begin position="424"/>
        <end position="433"/>
    </location>
</feature>
<feature type="compositionally biased region" description="Low complexity" evidence="3">
    <location>
        <begin position="804"/>
        <end position="814"/>
    </location>
</feature>
<reference evidence="5 6" key="1">
    <citation type="journal article" date="2024" name="Commun. Biol.">
        <title>Comparative genomic analysis of thermophilic fungi reveals convergent evolutionary adaptations and gene losses.</title>
        <authorList>
            <person name="Steindorff A.S."/>
            <person name="Aguilar-Pontes M.V."/>
            <person name="Robinson A.J."/>
            <person name="Andreopoulos B."/>
            <person name="LaButti K."/>
            <person name="Kuo A."/>
            <person name="Mondo S."/>
            <person name="Riley R."/>
            <person name="Otillar R."/>
            <person name="Haridas S."/>
            <person name="Lipzen A."/>
            <person name="Grimwood J."/>
            <person name="Schmutz J."/>
            <person name="Clum A."/>
            <person name="Reid I.D."/>
            <person name="Moisan M.C."/>
            <person name="Butler G."/>
            <person name="Nguyen T.T.M."/>
            <person name="Dewar K."/>
            <person name="Conant G."/>
            <person name="Drula E."/>
            <person name="Henrissat B."/>
            <person name="Hansel C."/>
            <person name="Singer S."/>
            <person name="Hutchinson M.I."/>
            <person name="de Vries R.P."/>
            <person name="Natvig D.O."/>
            <person name="Powell A.J."/>
            <person name="Tsang A."/>
            <person name="Grigoriev I.V."/>
        </authorList>
    </citation>
    <scope>NUCLEOTIDE SEQUENCE [LARGE SCALE GENOMIC DNA]</scope>
    <source>
        <strain evidence="5 6">CBS 494.80</strain>
    </source>
</reference>
<dbReference type="Gene3D" id="2.40.50.40">
    <property type="match status" value="1"/>
</dbReference>
<feature type="compositionally biased region" description="Low complexity" evidence="3">
    <location>
        <begin position="697"/>
        <end position="708"/>
    </location>
</feature>
<feature type="compositionally biased region" description="Polar residues" evidence="3">
    <location>
        <begin position="297"/>
        <end position="306"/>
    </location>
</feature>
<feature type="region of interest" description="Disordered" evidence="3">
    <location>
        <begin position="780"/>
        <end position="814"/>
    </location>
</feature>
<accession>A0ABR4C0S5</accession>
<gene>
    <name evidence="5" type="ORF">VTL71DRAFT_5690</name>
</gene>
<feature type="compositionally biased region" description="Basic residues" evidence="3">
    <location>
        <begin position="39"/>
        <end position="48"/>
    </location>
</feature>
<sequence>MYRIDIPRRVGESSRTPKRRRTSTSPVSSTPTPSSSAKRAGKKAHVKQKAVEEESEELYSVKAILKEEIRKGKVFYLIDWEDDKDTGKPYEPTWEPHNFVTPDIIAEWQKKALEKQRLKREAAAEELGSPSSRQPIRPAKRRKLVRRADIVGKGAQIATGEPELDHEGSQAESQEAGLDRLDKEIPDSYEEEGDISIQSRAAVKFEQPRVEIAPLPRDFDPSAYTVYDISSSCEASPKSQSQHLLSSSDPFQSSLSSQEAGSARPLQFSSAPETQPRQLSQTNFIWDEDIDEESGNGRAQSQTPTPNIGEISSDPIESSAPAQSTQTPFIWDSDVDDDLDSEDHDNDQVDALEVPDSQEPRDSSSYKPSETSPSKAATSSDDTTLRNTQTNTEASLEAIEFRNTQLDFRSSESNLEDSGRTESQHAQPASTLDQESHFETPPPTSAQVALSIQSQTKTQSISEPDARADIPHIVDLISGDASIELSDSLIREANLPVLRSQDHFTTARFESSQTFDKSSEPSSAFQTQLPRVSCEEESGELQGSSLERNERDESDGEDIEINLNLDFDFQSSEALAQEASRDCNLEAQPEIDLDTQISNQSAEGDRDHDIRPEDQLDLDLSKSYTEEVRDHDFEEQLNIDSELQSLEPSAQVVHSIEQSSQQHSEQRSSSNPPDWQTSQVLSQSQIRFQTTKNIQTSSHLPHSSSKGSQGYPIQIDSPQDSVSPEPEPEIRTSQIIDTQISSSSKSSGYSQASSHLPSPPVEDDELHPSIEGRESLGIGISSGLLSSSPINTSRRRSLSSSMEPSNAPVASAPASDATAILRAKMAAKRASRALTQPSMSPAPILAPLNQIAEVPTVTVQDPTSVVPPPLQASVVSTTEPSTAILPVADIPISDLSAFGPPAPIKASTIAESVAAAPIELAAPSPPTLQDPSTWVPDDEEEEEEEEEEELTTLTTLPLEPEVYEVPLPMIAYTRDIYVQRVKIYKAQLKSFLRNEVTDETLITEVRALLETLQTVCIHPGMLEDDPTQSEDSEVQAKWAENVSTKFIFLAEFLDLMKKGSDHVLIVAQPGQVLDELESILLYHRVDYSRADRQRRASTAGKFRVTIYPAGAQRYHVDPPSLIIAFDPSYQTISYLEDLRTHPSSPGRLIPLVSLVVTNSVEHVERCFNNDLELTRRLIKIASCIQQLMGRVGTWESEGHYDPPTAAKMIAEYMQTRPHERRWPLLPIPAIDGLDLSLLSSQTYSEEQPLLQPGKRQLELDDSMGAETPKRQRMTPIDGANNGEVDNSMVTDTVSRLPSIPNVSGAPVNTFEDDRLQVSASQRIEDLEAQLLATETKIVTLTEINDDLETRCKSFEDSIELIQPKYQEALNQRAIYERDNERDKRNLDLLQKRFDKKEDENDKLRKKLASVEAELSTARSDLATSSNPEAARFESLREELEKSQLETAREHKRYVSSNQDLEYMRSTFQASASTAAEHNRIVQDLEAELATFREKSTQDKVRIHEIQNSNENAGLRQENTQLKARLRDLERDYEKKTEELRIATANGRRPMRGASAPQSPKMGMGAGNQNSPVGPRARIMYGGGSSRGNSPAPGDVRSTGTAAGNAAGTGQGSFAGGTFGDPLFPQNLNQAPKGRWGDHLQ</sequence>
<feature type="compositionally biased region" description="Basic and acidic residues" evidence="3">
    <location>
        <begin position="1"/>
        <end position="12"/>
    </location>
</feature>
<evidence type="ECO:0000313" key="5">
    <source>
        <dbReference type="EMBL" id="KAL2062618.1"/>
    </source>
</evidence>
<feature type="region of interest" description="Disordered" evidence="3">
    <location>
        <begin position="1542"/>
        <end position="1640"/>
    </location>
</feature>
<feature type="compositionally biased region" description="Gly residues" evidence="3">
    <location>
        <begin position="1606"/>
        <end position="1618"/>
    </location>
</feature>
<dbReference type="Gene3D" id="3.40.50.12360">
    <property type="match status" value="1"/>
</dbReference>
<evidence type="ECO:0000256" key="2">
    <source>
        <dbReference type="SAM" id="Coils"/>
    </source>
</evidence>
<feature type="compositionally biased region" description="Low complexity" evidence="3">
    <location>
        <begin position="23"/>
        <end position="36"/>
    </location>
</feature>
<feature type="region of interest" description="Disordered" evidence="3">
    <location>
        <begin position="511"/>
        <end position="555"/>
    </location>
</feature>
<evidence type="ECO:0000256" key="1">
    <source>
        <dbReference type="ARBA" id="ARBA00011353"/>
    </source>
</evidence>
<protein>
    <recommendedName>
        <fullName evidence="4">Chromo domain-containing protein</fullName>
    </recommendedName>
</protein>
<dbReference type="PROSITE" id="PS50013">
    <property type="entry name" value="CHROMO_2"/>
    <property type="match status" value="1"/>
</dbReference>
<feature type="compositionally biased region" description="Low complexity" evidence="3">
    <location>
        <begin position="365"/>
        <end position="375"/>
    </location>
</feature>
<feature type="compositionally biased region" description="Low complexity" evidence="3">
    <location>
        <begin position="651"/>
        <end position="670"/>
    </location>
</feature>
<dbReference type="SUPFAM" id="SSF54160">
    <property type="entry name" value="Chromo domain-like"/>
    <property type="match status" value="1"/>
</dbReference>
<dbReference type="EMBL" id="JAZHXI010000016">
    <property type="protein sequence ID" value="KAL2062618.1"/>
    <property type="molecule type" value="Genomic_DNA"/>
</dbReference>
<feature type="region of interest" description="Disordered" evidence="3">
    <location>
        <begin position="115"/>
        <end position="201"/>
    </location>
</feature>
<comment type="caution">
    <text evidence="5">The sequence shown here is derived from an EMBL/GenBank/DDBJ whole genome shotgun (WGS) entry which is preliminary data.</text>
</comment>
<feature type="compositionally biased region" description="Acidic residues" evidence="3">
    <location>
        <begin position="936"/>
        <end position="949"/>
    </location>
</feature>
<feature type="compositionally biased region" description="Basic and acidic residues" evidence="3">
    <location>
        <begin position="603"/>
        <end position="614"/>
    </location>
</feature>
<dbReference type="InterPro" id="IPR000953">
    <property type="entry name" value="Chromo/chromo_shadow_dom"/>
</dbReference>
<feature type="compositionally biased region" description="Polar residues" evidence="3">
    <location>
        <begin position="402"/>
        <end position="413"/>
    </location>
</feature>
<evidence type="ECO:0000259" key="4">
    <source>
        <dbReference type="PROSITE" id="PS50013"/>
    </source>
</evidence>